<protein>
    <submittedName>
        <fullName evidence="2">Uncharacterized protein</fullName>
    </submittedName>
</protein>
<dbReference type="KEGG" id="ado:A6F68_02761"/>
<gene>
    <name evidence="2" type="ORF">A6F68_02761</name>
</gene>
<evidence type="ECO:0000313" key="2">
    <source>
        <dbReference type="EMBL" id="ANY21251.1"/>
    </source>
</evidence>
<keyword evidence="1" id="KW-0732">Signal</keyword>
<name>A0A1B2AGK3_9SPHN</name>
<evidence type="ECO:0000313" key="3">
    <source>
        <dbReference type="Proteomes" id="UP000092932"/>
    </source>
</evidence>
<proteinExistence type="predicted"/>
<accession>A0A1B2AGK3</accession>
<organism evidence="2 3">
    <name type="scientific">Tsuneonella dongtanensis</name>
    <dbReference type="NCBI Taxonomy" id="692370"/>
    <lineage>
        <taxon>Bacteria</taxon>
        <taxon>Pseudomonadati</taxon>
        <taxon>Pseudomonadota</taxon>
        <taxon>Alphaproteobacteria</taxon>
        <taxon>Sphingomonadales</taxon>
        <taxon>Erythrobacteraceae</taxon>
        <taxon>Tsuneonella</taxon>
    </lineage>
</organism>
<reference evidence="2 3" key="1">
    <citation type="submission" date="2016-07" db="EMBL/GenBank/DDBJ databases">
        <title>Complete genome sequence of Altererythrobacter dongtanensis KCTC 22672, a type strain with esterase isolated from tidal flat.</title>
        <authorList>
            <person name="Cheng H."/>
            <person name="Wu Y.-H."/>
            <person name="Zhou P."/>
            <person name="Huo Y.-Y."/>
            <person name="Wang C.-S."/>
            <person name="Xu X.-W."/>
        </authorList>
    </citation>
    <scope>NUCLEOTIDE SEQUENCE [LARGE SCALE GENOMIC DNA]</scope>
    <source>
        <strain evidence="2 3">KCTC 22672</strain>
    </source>
</reference>
<dbReference type="OrthoDB" id="7410599at2"/>
<dbReference type="RefSeq" id="WP_067681263.1">
    <property type="nucleotide sequence ID" value="NZ_CP016591.1"/>
</dbReference>
<dbReference type="EMBL" id="CP016591">
    <property type="protein sequence ID" value="ANY21251.1"/>
    <property type="molecule type" value="Genomic_DNA"/>
</dbReference>
<evidence type="ECO:0000256" key="1">
    <source>
        <dbReference type="SAM" id="SignalP"/>
    </source>
</evidence>
<sequence>MKATPLFLGACVLASIAGAVGGATTNTTPIQNGGIGMDMLPQQTIAFDPADSGQPQAALPDQYAIVTPAGRFEVGELSTRGLYAQQRFAWREAAYSPPAEPLFEEEHSPSANPEMAVIDAEPIEAPVEPLDVSAPAAVGHSRTIDVAAALTEQG</sequence>
<feature type="signal peptide" evidence="1">
    <location>
        <begin position="1"/>
        <end position="19"/>
    </location>
</feature>
<dbReference type="AlphaFoldDB" id="A0A1B2AGK3"/>
<feature type="chain" id="PRO_5008534188" evidence="1">
    <location>
        <begin position="20"/>
        <end position="154"/>
    </location>
</feature>
<dbReference type="Proteomes" id="UP000092932">
    <property type="component" value="Chromosome"/>
</dbReference>
<keyword evidence="3" id="KW-1185">Reference proteome</keyword>